<gene>
    <name evidence="2" type="ORF">IQ22_02437</name>
</gene>
<dbReference type="PROSITE" id="PS51301">
    <property type="entry name" value="KILA_N"/>
    <property type="match status" value="1"/>
</dbReference>
<reference evidence="2 3" key="1">
    <citation type="journal article" date="2015" name="Stand. Genomic Sci.">
        <title>Genomic Encyclopedia of Bacterial and Archaeal Type Strains, Phase III: the genomes of soil and plant-associated and newly described type strains.</title>
        <authorList>
            <person name="Whitman W.B."/>
            <person name="Woyke T."/>
            <person name="Klenk H.P."/>
            <person name="Zhou Y."/>
            <person name="Lilburn T.G."/>
            <person name="Beck B.J."/>
            <person name="De Vos P."/>
            <person name="Vandamme P."/>
            <person name="Eisen J.A."/>
            <person name="Garrity G."/>
            <person name="Hugenholtz P."/>
            <person name="Kyrpides N.C."/>
        </authorList>
    </citation>
    <scope>NUCLEOTIDE SEQUENCE [LARGE SCALE GENOMIC DNA]</scope>
    <source>
        <strain evidence="2 3">CGMCC 1.6858</strain>
    </source>
</reference>
<comment type="caution">
    <text evidence="2">The sequence shown here is derived from an EMBL/GenBank/DDBJ whole genome shotgun (WGS) entry which is preliminary data.</text>
</comment>
<dbReference type="RefSeq" id="WP_145142017.1">
    <property type="nucleotide sequence ID" value="NZ_VLKY01000007.1"/>
</dbReference>
<dbReference type="Proteomes" id="UP000316905">
    <property type="component" value="Unassembled WGS sequence"/>
</dbReference>
<dbReference type="EMBL" id="VLKY01000007">
    <property type="protein sequence ID" value="TWI53827.1"/>
    <property type="molecule type" value="Genomic_DNA"/>
</dbReference>
<evidence type="ECO:0000259" key="1">
    <source>
        <dbReference type="PROSITE" id="PS51301"/>
    </source>
</evidence>
<dbReference type="SMART" id="SM01252">
    <property type="entry name" value="KilA-N"/>
    <property type="match status" value="1"/>
</dbReference>
<proteinExistence type="predicted"/>
<feature type="domain" description="KilA-N" evidence="1">
    <location>
        <begin position="6"/>
        <end position="109"/>
    </location>
</feature>
<keyword evidence="3" id="KW-1185">Reference proteome</keyword>
<name>A0A562QAP5_9PSED</name>
<accession>A0A562QAP5</accession>
<evidence type="ECO:0000313" key="2">
    <source>
        <dbReference type="EMBL" id="TWI53827.1"/>
    </source>
</evidence>
<organism evidence="2 3">
    <name type="scientific">Pseudomonas duriflava</name>
    <dbReference type="NCBI Taxonomy" id="459528"/>
    <lineage>
        <taxon>Bacteria</taxon>
        <taxon>Pseudomonadati</taxon>
        <taxon>Pseudomonadota</taxon>
        <taxon>Gammaproteobacteria</taxon>
        <taxon>Pseudomonadales</taxon>
        <taxon>Pseudomonadaceae</taxon>
        <taxon>Pseudomonas</taxon>
    </lineage>
</organism>
<dbReference type="Pfam" id="PF04383">
    <property type="entry name" value="KilA-N"/>
    <property type="match status" value="1"/>
</dbReference>
<dbReference type="InterPro" id="IPR018004">
    <property type="entry name" value="KilA/APSES_HTH"/>
</dbReference>
<protein>
    <submittedName>
        <fullName evidence="2">KilA domain-containing protein</fullName>
    </submittedName>
</protein>
<sequence length="145" mass="16623">MTTSTALITREWNDKTFLFREDGYFNMTKAAKAFGKDLSHFMRSPDILAFMKAFSSAAQFADLELVKVVPGNRYIEDRGTWGHPKLAVKFACWLDPYFEVACMMMIEDILKGAAEVTIVKPEESSVLKYQQEFPKMFDELAEVLQ</sequence>
<dbReference type="OrthoDB" id="6966367at2"/>
<dbReference type="AlphaFoldDB" id="A0A562QAP5"/>
<dbReference type="InterPro" id="IPR017880">
    <property type="entry name" value="KilA_N"/>
</dbReference>
<evidence type="ECO:0000313" key="3">
    <source>
        <dbReference type="Proteomes" id="UP000316905"/>
    </source>
</evidence>